<evidence type="ECO:0000313" key="2">
    <source>
        <dbReference type="EMBL" id="CAA62590.1"/>
    </source>
</evidence>
<name>Q37837_BPPHC</name>
<evidence type="ECO:0000313" key="3">
    <source>
        <dbReference type="Proteomes" id="UP000002124"/>
    </source>
</evidence>
<reference evidence="2" key="2">
    <citation type="journal article" date="1996" name="Microbiology">
        <title>Gene expression in the cos region of the Streptomyces temperate actinophage phi C31.</title>
        <authorList>
            <person name="Howe C.W."/>
            <person name="Smith C.M."/>
        </authorList>
    </citation>
    <scope>NUCLEOTIDE SEQUENCE</scope>
    <source>
        <strain evidence="2">Norwich stock</strain>
    </source>
</reference>
<sequence>MNANATPTRYFGKTNGLHYVRVVLRGEELYRTPGYYTLDMAVADAACWEAFRVVAPAETPAEKRDRMKRDEAAGVDKPVEGLREGDYVWHTYTMKAAYNRKGQRVSDEYQVSEWVECSGAWARDWARGLYGYRLVGFTFGAYANKGETVKVHRDPKALKRAEAEATRAVYAAFSKR</sequence>
<dbReference type="EMBL" id="X91149">
    <property type="protein sequence ID" value="CAA62590.1"/>
    <property type="molecule type" value="Genomic_DNA"/>
</dbReference>
<dbReference type="Proteomes" id="UP000002124">
    <property type="component" value="Segment"/>
</dbReference>
<proteinExistence type="predicted"/>
<dbReference type="KEGG" id="vg:2715902"/>
<dbReference type="RefSeq" id="NP_047923.1">
    <property type="nucleotide sequence ID" value="NC_001978.3"/>
</dbReference>
<reference evidence="1 3" key="4">
    <citation type="journal article" date="1999" name="Proc. Natl. Acad. Sci. U.S.A.">
        <title>Evolutionary relationships among diverse bacteriophages and prophages: all the world's a phage.</title>
        <authorList>
            <person name="Hendrix R.W."/>
            <person name="Smith M.C.M."/>
            <person name="Burns N."/>
            <person name="Ford M.E."/>
            <person name="Hatfull G.F."/>
        </authorList>
    </citation>
    <scope>NUCLEOTIDE SEQUENCE [LARGE SCALE GENOMIC DNA]</scope>
    <source>
        <strain evidence="3">Norwich</strain>
        <strain evidence="1">Norwich stock</strain>
    </source>
</reference>
<organism evidence="2">
    <name type="scientific">Streptomyces phage phiC31</name>
    <name type="common">Bacteriophage phi-C31</name>
    <dbReference type="NCBI Taxonomy" id="10719"/>
    <lineage>
        <taxon>Viruses</taxon>
        <taxon>Duplodnaviria</taxon>
        <taxon>Heunggongvirae</taxon>
        <taxon>Uroviricota</taxon>
        <taxon>Caudoviricetes</taxon>
        <taxon>Colingsworthviridae</taxon>
        <taxon>Lomovskayavirus</taxon>
    </lineage>
</organism>
<gene>
    <name evidence="2" type="primary">ORF6</name>
    <name evidence="1" type="synonym">32</name>
</gene>
<keyword evidence="3" id="KW-1185">Reference proteome</keyword>
<protein>
    <submittedName>
        <fullName evidence="1">Gp32</fullName>
    </submittedName>
    <submittedName>
        <fullName evidence="2">ORF6 protein</fullName>
    </submittedName>
</protein>
<organismHost>
    <name type="scientific">Streptomyces coelicolor</name>
    <dbReference type="NCBI Taxonomy" id="1902"/>
</organismHost>
<accession>Q37837</accession>
<evidence type="ECO:0000313" key="1">
    <source>
        <dbReference type="EMBL" id="CAA07102.1"/>
    </source>
</evidence>
<reference evidence="2" key="1">
    <citation type="submission" date="1995-08" db="EMBL/GenBank/DDBJ databases">
        <authorList>
            <person name="Smith M.C.M."/>
        </authorList>
    </citation>
    <scope>NUCLEOTIDE SEQUENCE</scope>
    <source>
        <strain evidence="2">Norwich stock</strain>
    </source>
</reference>
<dbReference type="GeneID" id="2715902"/>
<reference evidence="1 3" key="3">
    <citation type="journal article" date="1999" name="Nucleic Acids Res.">
        <title>The complete genome sequence of the Streptomyces temperate phage straight phiC31: evolutionary relationships to other viruses.</title>
        <authorList>
            <person name="Smith M.C.M."/>
            <person name="Burns N."/>
            <person name="Wilson R.N."/>
            <person name="Gregory M.A."/>
        </authorList>
    </citation>
    <scope>NUCLEOTIDE SEQUENCE</scope>
    <source>
        <strain evidence="3">Norwich</strain>
        <strain evidence="1">Norwich stock</strain>
    </source>
</reference>
<dbReference type="EMBL" id="AJ006589">
    <property type="protein sequence ID" value="CAA07102.1"/>
    <property type="molecule type" value="Genomic_DNA"/>
</dbReference>